<dbReference type="InterPro" id="IPR041577">
    <property type="entry name" value="RT_RNaseH_2"/>
</dbReference>
<feature type="non-terminal residue" evidence="2">
    <location>
        <position position="156"/>
    </location>
</feature>
<proteinExistence type="predicted"/>
<dbReference type="PANTHER" id="PTHR34072">
    <property type="entry name" value="ENZYMATIC POLYPROTEIN-RELATED"/>
    <property type="match status" value="1"/>
</dbReference>
<evidence type="ECO:0000259" key="1">
    <source>
        <dbReference type="Pfam" id="PF17919"/>
    </source>
</evidence>
<name>A0A0L6VRR8_9BASI</name>
<dbReference type="OrthoDB" id="3252467at2759"/>
<accession>A0A0L6VRR8</accession>
<evidence type="ECO:0000313" key="2">
    <source>
        <dbReference type="EMBL" id="KNZ63396.1"/>
    </source>
</evidence>
<gene>
    <name evidence="2" type="ORF">VP01_11503g1</name>
</gene>
<protein>
    <recommendedName>
        <fullName evidence="1">Reverse transcriptase/retrotransposon-derived protein RNase H-like domain-containing protein</fullName>
    </recommendedName>
</protein>
<organism evidence="2 3">
    <name type="scientific">Puccinia sorghi</name>
    <dbReference type="NCBI Taxonomy" id="27349"/>
    <lineage>
        <taxon>Eukaryota</taxon>
        <taxon>Fungi</taxon>
        <taxon>Dikarya</taxon>
        <taxon>Basidiomycota</taxon>
        <taxon>Pucciniomycotina</taxon>
        <taxon>Pucciniomycetes</taxon>
        <taxon>Pucciniales</taxon>
        <taxon>Pucciniaceae</taxon>
        <taxon>Puccinia</taxon>
    </lineage>
</organism>
<dbReference type="AlphaFoldDB" id="A0A0L6VRR8"/>
<comment type="caution">
    <text evidence="2">The sequence shown here is derived from an EMBL/GenBank/DDBJ whole genome shotgun (WGS) entry which is preliminary data.</text>
</comment>
<dbReference type="InterPro" id="IPR043502">
    <property type="entry name" value="DNA/RNA_pol_sf"/>
</dbReference>
<dbReference type="Pfam" id="PF17919">
    <property type="entry name" value="RT_RNaseH_2"/>
    <property type="match status" value="1"/>
</dbReference>
<keyword evidence="3" id="KW-1185">Reference proteome</keyword>
<dbReference type="EMBL" id="LAVV01001670">
    <property type="protein sequence ID" value="KNZ63396.1"/>
    <property type="molecule type" value="Genomic_DNA"/>
</dbReference>
<dbReference type="SUPFAM" id="SSF56672">
    <property type="entry name" value="DNA/RNA polymerases"/>
    <property type="match status" value="1"/>
</dbReference>
<reference evidence="2 3" key="1">
    <citation type="submission" date="2015-08" db="EMBL/GenBank/DDBJ databases">
        <title>Next Generation Sequencing and Analysis of the Genome of Puccinia sorghi L Schw, the Causal Agent of Maize Common Rust.</title>
        <authorList>
            <person name="Rochi L."/>
            <person name="Burguener G."/>
            <person name="Darino M."/>
            <person name="Turjanski A."/>
            <person name="Kreff E."/>
            <person name="Dieguez M.J."/>
            <person name="Sacco F."/>
        </authorList>
    </citation>
    <scope>NUCLEOTIDE SEQUENCE [LARGE SCALE GENOMIC DNA]</scope>
    <source>
        <strain evidence="2 3">RO10H11247</strain>
    </source>
</reference>
<dbReference type="VEuPathDB" id="FungiDB:VP01_11503g1"/>
<dbReference type="PANTHER" id="PTHR34072:SF52">
    <property type="entry name" value="RIBONUCLEASE H"/>
    <property type="match status" value="1"/>
</dbReference>
<evidence type="ECO:0000313" key="3">
    <source>
        <dbReference type="Proteomes" id="UP000037035"/>
    </source>
</evidence>
<sequence>MIKTNASDYAVAGIISQYSSSKLLHPLAFQSQNLHNSELNYENHDKELLAIVFCLQKWCSYLLSISKTFRILTCRQAQSAEFLSEFHFNITYLPRKLAVGKAFANNNPNNVQNIFSPITHSDSPKVYLNLMTLHLKTLKLQDSQLKKIVVPDNPSL</sequence>
<feature type="domain" description="Reverse transcriptase/retrotransposon-derived protein RNase H-like" evidence="1">
    <location>
        <begin position="2"/>
        <end position="68"/>
    </location>
</feature>
<dbReference type="Proteomes" id="UP000037035">
    <property type="component" value="Unassembled WGS sequence"/>
</dbReference>